<dbReference type="SMART" id="SM00866">
    <property type="entry name" value="UTRA"/>
    <property type="match status" value="1"/>
</dbReference>
<evidence type="ECO:0000256" key="2">
    <source>
        <dbReference type="ARBA" id="ARBA00023125"/>
    </source>
</evidence>
<keyword evidence="2" id="KW-0238">DNA-binding</keyword>
<comment type="caution">
    <text evidence="5">The sequence shown here is derived from an EMBL/GenBank/DDBJ whole genome shotgun (WGS) entry which is preliminary data.</text>
</comment>
<dbReference type="InterPro" id="IPR000524">
    <property type="entry name" value="Tscrpt_reg_HTH_GntR"/>
</dbReference>
<keyword evidence="6" id="KW-1185">Reference proteome</keyword>
<gene>
    <name evidence="5" type="ORF">GGQ66_001511</name>
</gene>
<feature type="domain" description="HTH gntR-type" evidence="4">
    <location>
        <begin position="28"/>
        <end position="96"/>
    </location>
</feature>
<dbReference type="SUPFAM" id="SSF46785">
    <property type="entry name" value="Winged helix' DNA-binding domain"/>
    <property type="match status" value="1"/>
</dbReference>
<name>A0A7W6K0K5_9HYPH</name>
<dbReference type="Proteomes" id="UP000584824">
    <property type="component" value="Unassembled WGS sequence"/>
</dbReference>
<dbReference type="Pfam" id="PF07702">
    <property type="entry name" value="UTRA"/>
    <property type="match status" value="1"/>
</dbReference>
<accession>A0A7W6K0K5</accession>
<organism evidence="5 6">
    <name type="scientific">Allorhizobium borbori</name>
    <dbReference type="NCBI Taxonomy" id="485907"/>
    <lineage>
        <taxon>Bacteria</taxon>
        <taxon>Pseudomonadati</taxon>
        <taxon>Pseudomonadota</taxon>
        <taxon>Alphaproteobacteria</taxon>
        <taxon>Hyphomicrobiales</taxon>
        <taxon>Rhizobiaceae</taxon>
        <taxon>Rhizobium/Agrobacterium group</taxon>
        <taxon>Allorhizobium</taxon>
    </lineage>
</organism>
<dbReference type="GO" id="GO:0003677">
    <property type="term" value="F:DNA binding"/>
    <property type="evidence" value="ECO:0007669"/>
    <property type="project" value="UniProtKB-KW"/>
</dbReference>
<dbReference type="InterPro" id="IPR036388">
    <property type="entry name" value="WH-like_DNA-bd_sf"/>
</dbReference>
<dbReference type="Pfam" id="PF00392">
    <property type="entry name" value="GntR"/>
    <property type="match status" value="1"/>
</dbReference>
<dbReference type="GO" id="GO:0045892">
    <property type="term" value="P:negative regulation of DNA-templated transcription"/>
    <property type="evidence" value="ECO:0007669"/>
    <property type="project" value="TreeGrafter"/>
</dbReference>
<dbReference type="EMBL" id="JACIDU010000005">
    <property type="protein sequence ID" value="MBB4102956.1"/>
    <property type="molecule type" value="Genomic_DNA"/>
</dbReference>
<dbReference type="GO" id="GO:0003700">
    <property type="term" value="F:DNA-binding transcription factor activity"/>
    <property type="evidence" value="ECO:0007669"/>
    <property type="project" value="InterPro"/>
</dbReference>
<dbReference type="PANTHER" id="PTHR44846">
    <property type="entry name" value="MANNOSYL-D-GLYCERATE TRANSPORT/METABOLISM SYSTEM REPRESSOR MNGR-RELATED"/>
    <property type="match status" value="1"/>
</dbReference>
<dbReference type="PRINTS" id="PR00035">
    <property type="entry name" value="HTHGNTR"/>
</dbReference>
<proteinExistence type="predicted"/>
<dbReference type="AlphaFoldDB" id="A0A7W6K0K5"/>
<keyword evidence="1" id="KW-0805">Transcription regulation</keyword>
<dbReference type="RefSeq" id="WP_183791053.1">
    <property type="nucleotide sequence ID" value="NZ_JACIDU010000005.1"/>
</dbReference>
<evidence type="ECO:0000313" key="5">
    <source>
        <dbReference type="EMBL" id="MBB4102956.1"/>
    </source>
</evidence>
<reference evidence="5 6" key="1">
    <citation type="submission" date="2020-08" db="EMBL/GenBank/DDBJ databases">
        <title>Genomic Encyclopedia of Type Strains, Phase IV (KMG-IV): sequencing the most valuable type-strain genomes for metagenomic binning, comparative biology and taxonomic classification.</title>
        <authorList>
            <person name="Goeker M."/>
        </authorList>
    </citation>
    <scope>NUCLEOTIDE SEQUENCE [LARGE SCALE GENOMIC DNA]</scope>
    <source>
        <strain evidence="5 6">DSM 26385</strain>
    </source>
</reference>
<dbReference type="Gene3D" id="1.10.10.10">
    <property type="entry name" value="Winged helix-like DNA-binding domain superfamily/Winged helix DNA-binding domain"/>
    <property type="match status" value="1"/>
</dbReference>
<dbReference type="SMART" id="SM00345">
    <property type="entry name" value="HTH_GNTR"/>
    <property type="match status" value="1"/>
</dbReference>
<sequence>MDHSGGSNASNNGVRAAMADEELSGARKLRYQKVEDHIRRMLSSGEFGSGDRIPSERDLADLLHVNRLTVRKAVSNLVSEGLLESNGTGGTRVAAPTFVRPADIYRSVGIDRLIQNHGKAPSNKLLYFQLSTANSQLADRLGIEEGQDVVVIRRLWSIDNKPFSVETSHIPARLVPGLAAEDLIAGQSLYRLFKERYEIDTINADRIISVETTSELESKLLDIPVNSAALAYRLWVKSEDGTTVEYMRSVNNPKVVAFGTSSAEGGWLSATK</sequence>
<protein>
    <submittedName>
        <fullName evidence="5">GntR family transcriptional regulator</fullName>
    </submittedName>
</protein>
<dbReference type="InterPro" id="IPR036390">
    <property type="entry name" value="WH_DNA-bd_sf"/>
</dbReference>
<dbReference type="PROSITE" id="PS50949">
    <property type="entry name" value="HTH_GNTR"/>
    <property type="match status" value="1"/>
</dbReference>
<evidence type="ECO:0000256" key="1">
    <source>
        <dbReference type="ARBA" id="ARBA00023015"/>
    </source>
</evidence>
<dbReference type="InterPro" id="IPR011663">
    <property type="entry name" value="UTRA"/>
</dbReference>
<dbReference type="InterPro" id="IPR050679">
    <property type="entry name" value="Bact_HTH_transcr_reg"/>
</dbReference>
<keyword evidence="3" id="KW-0804">Transcription</keyword>
<dbReference type="PANTHER" id="PTHR44846:SF1">
    <property type="entry name" value="MANNOSYL-D-GLYCERATE TRANSPORT_METABOLISM SYSTEM REPRESSOR MNGR-RELATED"/>
    <property type="match status" value="1"/>
</dbReference>
<evidence type="ECO:0000256" key="3">
    <source>
        <dbReference type="ARBA" id="ARBA00023163"/>
    </source>
</evidence>
<evidence type="ECO:0000259" key="4">
    <source>
        <dbReference type="PROSITE" id="PS50949"/>
    </source>
</evidence>
<dbReference type="InterPro" id="IPR028978">
    <property type="entry name" value="Chorismate_lyase_/UTRA_dom_sf"/>
</dbReference>
<dbReference type="SUPFAM" id="SSF64288">
    <property type="entry name" value="Chorismate lyase-like"/>
    <property type="match status" value="1"/>
</dbReference>
<dbReference type="Gene3D" id="3.40.1410.10">
    <property type="entry name" value="Chorismate lyase-like"/>
    <property type="match status" value="1"/>
</dbReference>
<dbReference type="CDD" id="cd07377">
    <property type="entry name" value="WHTH_GntR"/>
    <property type="match status" value="1"/>
</dbReference>
<evidence type="ECO:0000313" key="6">
    <source>
        <dbReference type="Proteomes" id="UP000584824"/>
    </source>
</evidence>